<keyword evidence="5" id="KW-1185">Reference proteome</keyword>
<evidence type="ECO:0000313" key="4">
    <source>
        <dbReference type="EMBL" id="NRF67662.1"/>
    </source>
</evidence>
<feature type="DNA-binding region" description="H-T-H motif" evidence="2">
    <location>
        <begin position="27"/>
        <end position="46"/>
    </location>
</feature>
<name>A0ABX2EGD0_9BURK</name>
<dbReference type="InterPro" id="IPR025722">
    <property type="entry name" value="TetR"/>
</dbReference>
<dbReference type="PANTHER" id="PTHR30055">
    <property type="entry name" value="HTH-TYPE TRANSCRIPTIONAL REGULATOR RUTR"/>
    <property type="match status" value="1"/>
</dbReference>
<accession>A0ABX2EGD0</accession>
<evidence type="ECO:0000256" key="2">
    <source>
        <dbReference type="PROSITE-ProRule" id="PRU00335"/>
    </source>
</evidence>
<protein>
    <submittedName>
        <fullName evidence="4">TetR/AcrR family transcriptional regulator</fullName>
    </submittedName>
</protein>
<dbReference type="PROSITE" id="PS50977">
    <property type="entry name" value="HTH_TETR_2"/>
    <property type="match status" value="1"/>
</dbReference>
<dbReference type="Pfam" id="PF13972">
    <property type="entry name" value="TetR"/>
    <property type="match status" value="1"/>
</dbReference>
<evidence type="ECO:0000313" key="5">
    <source>
        <dbReference type="Proteomes" id="UP000737171"/>
    </source>
</evidence>
<dbReference type="Pfam" id="PF00440">
    <property type="entry name" value="TetR_N"/>
    <property type="match status" value="1"/>
</dbReference>
<gene>
    <name evidence="4" type="ORF">HLB44_11765</name>
</gene>
<dbReference type="InterPro" id="IPR050109">
    <property type="entry name" value="HTH-type_TetR-like_transc_reg"/>
</dbReference>
<dbReference type="Proteomes" id="UP000737171">
    <property type="component" value="Unassembled WGS sequence"/>
</dbReference>
<organism evidence="4 5">
    <name type="scientific">Pseudaquabacterium terrae</name>
    <dbReference type="NCBI Taxonomy" id="2732868"/>
    <lineage>
        <taxon>Bacteria</taxon>
        <taxon>Pseudomonadati</taxon>
        <taxon>Pseudomonadota</taxon>
        <taxon>Betaproteobacteria</taxon>
        <taxon>Burkholderiales</taxon>
        <taxon>Sphaerotilaceae</taxon>
        <taxon>Pseudaquabacterium</taxon>
    </lineage>
</organism>
<evidence type="ECO:0000259" key="3">
    <source>
        <dbReference type="PROSITE" id="PS50977"/>
    </source>
</evidence>
<sequence length="210" mass="23674">MTAPKTRDRILDASLDLFNREGLASVSTHRIAAELGMSPGNLHYHFRTKQLIVTWLFRRFEERFAPCIDASATVTALDDLWLSLHLTFEAIAEYRFIYRDIEVLLNEFPELETATQALTARNLLAARSLCAGLAEAGVIAATAEDVEMLALQIVFSTSCWFSFARMTPRQPAQAYSESALAAYYTLTLLSPYVVGESKDYLNYLRAKYLK</sequence>
<dbReference type="PRINTS" id="PR00455">
    <property type="entry name" value="HTHTETR"/>
</dbReference>
<reference evidence="4 5" key="1">
    <citation type="submission" date="2020-05" db="EMBL/GenBank/DDBJ databases">
        <title>Aquincola sp. isolate from soil.</title>
        <authorList>
            <person name="Han J."/>
            <person name="Kim D.-U."/>
        </authorList>
    </citation>
    <scope>NUCLEOTIDE SEQUENCE [LARGE SCALE GENOMIC DNA]</scope>
    <source>
        <strain evidence="4 5">S2</strain>
    </source>
</reference>
<dbReference type="Gene3D" id="1.10.357.10">
    <property type="entry name" value="Tetracycline Repressor, domain 2"/>
    <property type="match status" value="1"/>
</dbReference>
<dbReference type="InterPro" id="IPR009057">
    <property type="entry name" value="Homeodomain-like_sf"/>
</dbReference>
<dbReference type="RefSeq" id="WP_173122760.1">
    <property type="nucleotide sequence ID" value="NZ_JABRWJ010000003.1"/>
</dbReference>
<feature type="domain" description="HTH tetR-type" evidence="3">
    <location>
        <begin position="4"/>
        <end position="64"/>
    </location>
</feature>
<dbReference type="SUPFAM" id="SSF46689">
    <property type="entry name" value="Homeodomain-like"/>
    <property type="match status" value="1"/>
</dbReference>
<dbReference type="InterPro" id="IPR001647">
    <property type="entry name" value="HTH_TetR"/>
</dbReference>
<comment type="caution">
    <text evidence="4">The sequence shown here is derived from an EMBL/GenBank/DDBJ whole genome shotgun (WGS) entry which is preliminary data.</text>
</comment>
<keyword evidence="1 2" id="KW-0238">DNA-binding</keyword>
<dbReference type="EMBL" id="JABRWJ010000003">
    <property type="protein sequence ID" value="NRF67662.1"/>
    <property type="molecule type" value="Genomic_DNA"/>
</dbReference>
<dbReference type="PANTHER" id="PTHR30055:SF223">
    <property type="entry name" value="HTH-TYPE TRANSCRIPTIONAL REGULATOR UIDR"/>
    <property type="match status" value="1"/>
</dbReference>
<evidence type="ECO:0000256" key="1">
    <source>
        <dbReference type="ARBA" id="ARBA00023125"/>
    </source>
</evidence>
<proteinExistence type="predicted"/>